<sequence length="430" mass="47816">MTSTLDPAHFVSEQEAWSYFSALPSSPRFKPSGFDWGLKQALRPVLGHKLVDVWGELGPKVAAYLDSVNVKFTTRDGVRFVFGGEPSGPVTLWIGRGYMTLLNEFDINDVEIEFRDSIYTRSAGPKFLEPDTPHSEGTGGGDSDNVVLVTAGHVVFPPDAAFNDNHVSPDSSAPRHDVLLLGTKAYNDLVTSIDDKFREHESEVDRCKRQIRKLESEVNPKNFVSGVQEKRTLQKLVRKQCEVIEAYRRFREEVTMNWADQSQRVVGHVVRSPPITLGAGSEGYTEDYAVVELDRSKFDKSAFRGNVIELDREDHPYDRLFKLRGHLTEDDMRHPNMLDKHGEECLIVVKNFSGSGVTVGQAIGVFSYVREEWAILPYDHKRHLGAFSAAGDSGSVIADGRGRFGGLLTGAAGAVTNRSDFDITYATPSF</sequence>
<evidence type="ECO:0000313" key="1">
    <source>
        <dbReference type="EMBL" id="RDX51398.1"/>
    </source>
</evidence>
<proteinExistence type="predicted"/>
<accession>A0A371DFW4</accession>
<evidence type="ECO:0000313" key="2">
    <source>
        <dbReference type="Proteomes" id="UP000256964"/>
    </source>
</evidence>
<keyword evidence="2" id="KW-1185">Reference proteome</keyword>
<organism evidence="1 2">
    <name type="scientific">Lentinus brumalis</name>
    <dbReference type="NCBI Taxonomy" id="2498619"/>
    <lineage>
        <taxon>Eukaryota</taxon>
        <taxon>Fungi</taxon>
        <taxon>Dikarya</taxon>
        <taxon>Basidiomycota</taxon>
        <taxon>Agaricomycotina</taxon>
        <taxon>Agaricomycetes</taxon>
        <taxon>Polyporales</taxon>
        <taxon>Polyporaceae</taxon>
        <taxon>Lentinus</taxon>
    </lineage>
</organism>
<name>A0A371DFW4_9APHY</name>
<dbReference type="OrthoDB" id="3215905at2759"/>
<dbReference type="EMBL" id="KZ857395">
    <property type="protein sequence ID" value="RDX51398.1"/>
    <property type="molecule type" value="Genomic_DNA"/>
</dbReference>
<reference evidence="1 2" key="1">
    <citation type="journal article" date="2018" name="Biotechnol. Biofuels">
        <title>Integrative visual omics of the white-rot fungus Polyporus brumalis exposes the biotechnological potential of its oxidative enzymes for delignifying raw plant biomass.</title>
        <authorList>
            <person name="Miyauchi S."/>
            <person name="Rancon A."/>
            <person name="Drula E."/>
            <person name="Hage H."/>
            <person name="Chaduli D."/>
            <person name="Favel A."/>
            <person name="Grisel S."/>
            <person name="Henrissat B."/>
            <person name="Herpoel-Gimbert I."/>
            <person name="Ruiz-Duenas F.J."/>
            <person name="Chevret D."/>
            <person name="Hainaut M."/>
            <person name="Lin J."/>
            <person name="Wang M."/>
            <person name="Pangilinan J."/>
            <person name="Lipzen A."/>
            <person name="Lesage-Meessen L."/>
            <person name="Navarro D."/>
            <person name="Riley R."/>
            <person name="Grigoriev I.V."/>
            <person name="Zhou S."/>
            <person name="Raouche S."/>
            <person name="Rosso M.N."/>
        </authorList>
    </citation>
    <scope>NUCLEOTIDE SEQUENCE [LARGE SCALE GENOMIC DNA]</scope>
    <source>
        <strain evidence="1 2">BRFM 1820</strain>
    </source>
</reference>
<gene>
    <name evidence="1" type="ORF">OH76DRAFT_1454946</name>
</gene>
<protein>
    <submittedName>
        <fullName evidence="1">Uncharacterized protein</fullName>
    </submittedName>
</protein>
<dbReference type="AlphaFoldDB" id="A0A371DFW4"/>
<dbReference type="Proteomes" id="UP000256964">
    <property type="component" value="Unassembled WGS sequence"/>
</dbReference>